<evidence type="ECO:0000313" key="3">
    <source>
        <dbReference type="Proteomes" id="UP000054010"/>
    </source>
</evidence>
<dbReference type="Proteomes" id="UP000054010">
    <property type="component" value="Unassembled WGS sequence"/>
</dbReference>
<proteinExistence type="predicted"/>
<feature type="domain" description="AAA+ ATPase" evidence="1">
    <location>
        <begin position="55"/>
        <end position="233"/>
    </location>
</feature>
<sequence length="1137" mass="126778">MSERRLPMVAPRFTRAVHIRRDFRDLRYRLDGYHVTPLVRQVAGRIVAGLEAQSNERAFSLIGPFGAGKSAFGLFVAHFLQRKPESRQKLLDALHVATPDSLLPLHAPRMLVALIAGNNSSLRHAILTGMLEALAAPHLHSPQFDDLREQLRQASRAADLDPERVAQLASRVAAALRAHGEYQGLVLLIDELGQFLDYAARQDEERDLFVLQSVAEAAARSGEDRLLVLTILHQAFERYTLNAGLARRIEWAKVQGRFVDLPFQEPASQMVRMVALALRPSGKDPYQAARAEWADAMAVQSEALGLRPVEIAAHEWPQILADSYPIHPTVLVALPQLFRQLAQNERSLFAFLHSDEPWGLRDVLQAEASPATLPIYRLTHLYAYVEASLGPSLFARARGQRWAELAEVRTLLGNGDPALLDLLTVIGTIGAMERSSGLRASQALLAFALDAEVSDGLLALQARRMITFRQHRDSYIIWEGSDLDLEALTQVARRDLGERATLAGLLQHHADTTPRVARRHSYRSGATRLFAVRYLDTAQLDAPPAPTAGYDGEVVHIVPNDDDDLHRAEAWAQQAARRDEPERIAVLPQRVRELRNVLLDVAALRHLLEEQPELEHDRPARREVAGRLIEAQQTLAGVMNETYAGRHGRWFYRSQPQPIFSASQIDDLLSHAADATYPQTPRVWNELIVRRQLSSAAAKARRNLIEAMLDHPDQELLGISGYPPERAIYASVLRMSGLHRPNAAGVWEIGPPPDDDPLHLRPAWSALEALLRAEEAEPLPLTSLFARLEAAPFGVKPGLVPLLFMAFYLTRAGEINFYERGSYVPDPDMATFERLLARPEQFGVRLSRAEGVRWQVYQQLAAALAPAALTKPVQPALLAVAIPLLRQYRHLPAYSQQTKRVSRQAQAIRRALREARAPDELLFERLPAACDLPAFRADEVLDTQRVRDFVSAVLAGMQELQHAYTHLISQITAQIERAFGLRQGRAELQARYDLIAERSNDTQLRMLGVRLESASPDGHAWVESIAALLGKRPPEQWGDDDLPRFEDAVAQLGQRFRAAEELAIIAQRVPAEAALLRVGLSNGQHERSRVLHMDQSDPAVARLRNELGDLLQRHQGLTSEQRAAALAALLEGVLEES</sequence>
<dbReference type="SMART" id="SM00382">
    <property type="entry name" value="AAA"/>
    <property type="match status" value="1"/>
</dbReference>
<dbReference type="AlphaFoldDB" id="E1IGR2"/>
<dbReference type="STRING" id="765420.OSCT_2513"/>
<dbReference type="OrthoDB" id="856045at2"/>
<evidence type="ECO:0000313" key="2">
    <source>
        <dbReference type="EMBL" id="EFO79649.1"/>
    </source>
</evidence>
<comment type="caution">
    <text evidence="2">The sequence shown here is derived from an EMBL/GenBank/DDBJ whole genome shotgun (WGS) entry which is preliminary data.</text>
</comment>
<gene>
    <name evidence="2" type="ORF">OSCT_2513</name>
</gene>
<name>E1IGR2_9CHLR</name>
<dbReference type="InterPro" id="IPR027417">
    <property type="entry name" value="P-loop_NTPase"/>
</dbReference>
<protein>
    <recommendedName>
        <fullName evidence="1">AAA+ ATPase domain-containing protein</fullName>
    </recommendedName>
</protein>
<accession>E1IGR2</accession>
<dbReference type="SUPFAM" id="SSF52540">
    <property type="entry name" value="P-loop containing nucleoside triphosphate hydrolases"/>
    <property type="match status" value="1"/>
</dbReference>
<organism evidence="2 3">
    <name type="scientific">Oscillochloris trichoides DG-6</name>
    <dbReference type="NCBI Taxonomy" id="765420"/>
    <lineage>
        <taxon>Bacteria</taxon>
        <taxon>Bacillati</taxon>
        <taxon>Chloroflexota</taxon>
        <taxon>Chloroflexia</taxon>
        <taxon>Chloroflexales</taxon>
        <taxon>Chloroflexineae</taxon>
        <taxon>Oscillochloridaceae</taxon>
        <taxon>Oscillochloris</taxon>
    </lineage>
</organism>
<dbReference type="InterPro" id="IPR003593">
    <property type="entry name" value="AAA+_ATPase"/>
</dbReference>
<keyword evidence="3" id="KW-1185">Reference proteome</keyword>
<evidence type="ECO:0000259" key="1">
    <source>
        <dbReference type="SMART" id="SM00382"/>
    </source>
</evidence>
<reference evidence="2 3" key="1">
    <citation type="journal article" date="2011" name="J. Bacteriol.">
        <title>Draft genome sequence of the anoxygenic filamentous phototrophic bacterium Oscillochloris trichoides subsp. DG-6.</title>
        <authorList>
            <person name="Kuznetsov B.B."/>
            <person name="Ivanovsky R.N."/>
            <person name="Keppen O.I."/>
            <person name="Sukhacheva M.V."/>
            <person name="Bumazhkin B.K."/>
            <person name="Patutina E.O."/>
            <person name="Beletsky A.V."/>
            <person name="Mardanov A.V."/>
            <person name="Baslerov R.V."/>
            <person name="Panteleeva A.N."/>
            <person name="Kolganova T.V."/>
            <person name="Ravin N.V."/>
            <person name="Skryabin K.G."/>
        </authorList>
    </citation>
    <scope>NUCLEOTIDE SEQUENCE [LARGE SCALE GENOMIC DNA]</scope>
    <source>
        <strain evidence="2 3">DG-6</strain>
    </source>
</reference>
<dbReference type="eggNOG" id="COG1119">
    <property type="taxonomic scope" value="Bacteria"/>
</dbReference>
<dbReference type="EMBL" id="ADVR01000110">
    <property type="protein sequence ID" value="EFO79649.1"/>
    <property type="molecule type" value="Genomic_DNA"/>
</dbReference>
<dbReference type="HOGENOM" id="CLU_008329_0_0_0"/>